<organism evidence="2 3">
    <name type="scientific">Dictyobacter alpinus</name>
    <dbReference type="NCBI Taxonomy" id="2014873"/>
    <lineage>
        <taxon>Bacteria</taxon>
        <taxon>Bacillati</taxon>
        <taxon>Chloroflexota</taxon>
        <taxon>Ktedonobacteria</taxon>
        <taxon>Ktedonobacterales</taxon>
        <taxon>Dictyobacteraceae</taxon>
        <taxon>Dictyobacter</taxon>
    </lineage>
</organism>
<comment type="caution">
    <text evidence="2">The sequence shown here is derived from an EMBL/GenBank/DDBJ whole genome shotgun (WGS) entry which is preliminary data.</text>
</comment>
<evidence type="ECO:0000256" key="1">
    <source>
        <dbReference type="SAM" id="MobiDB-lite"/>
    </source>
</evidence>
<dbReference type="OrthoDB" id="9897296at2"/>
<gene>
    <name evidence="2" type="ORF">KDA_77170</name>
</gene>
<reference evidence="3" key="1">
    <citation type="submission" date="2018-12" db="EMBL/GenBank/DDBJ databases">
        <title>Tengunoibacter tsumagoiensis gen. nov., sp. nov., Dictyobacter kobayashii sp. nov., D. alpinus sp. nov., and D. joshuensis sp. nov. and description of Dictyobacteraceae fam. nov. within the order Ktedonobacterales isolated from Tengu-no-mugimeshi.</title>
        <authorList>
            <person name="Wang C.M."/>
            <person name="Zheng Y."/>
            <person name="Sakai Y."/>
            <person name="Toyoda A."/>
            <person name="Minakuchi Y."/>
            <person name="Abe K."/>
            <person name="Yokota A."/>
            <person name="Yabe S."/>
        </authorList>
    </citation>
    <scope>NUCLEOTIDE SEQUENCE [LARGE SCALE GENOMIC DNA]</scope>
    <source>
        <strain evidence="3">Uno16</strain>
    </source>
</reference>
<proteinExistence type="predicted"/>
<dbReference type="Proteomes" id="UP000287171">
    <property type="component" value="Unassembled WGS sequence"/>
</dbReference>
<keyword evidence="3" id="KW-1185">Reference proteome</keyword>
<dbReference type="EMBL" id="BIFT01000004">
    <property type="protein sequence ID" value="GCE32233.1"/>
    <property type="molecule type" value="Genomic_DNA"/>
</dbReference>
<feature type="region of interest" description="Disordered" evidence="1">
    <location>
        <begin position="139"/>
        <end position="220"/>
    </location>
</feature>
<evidence type="ECO:0000313" key="2">
    <source>
        <dbReference type="EMBL" id="GCE32233.1"/>
    </source>
</evidence>
<protein>
    <submittedName>
        <fullName evidence="2">Uncharacterized protein</fullName>
    </submittedName>
</protein>
<dbReference type="AlphaFoldDB" id="A0A402BLJ7"/>
<name>A0A402BLJ7_9CHLR</name>
<accession>A0A402BLJ7</accession>
<dbReference type="RefSeq" id="WP_126632220.1">
    <property type="nucleotide sequence ID" value="NZ_BIFT01000004.1"/>
</dbReference>
<sequence length="452" mass="50726">MSTQKLAAVPTPMESQDAHPLKQKPLYWQGPAYYGKTLYTIRVLGHSSHTVYIDLWNDQTPLFSVYADYTSIRLPEPPAAAPETTSPQEQQTPVLTPEAHTRTCFYCHQPATQEHAQILNDHTVCSACIIQELAAIHPDELEPPTDPEPEPPTLTGGQEEAERSAETNPADDQAPAIQTEAEPVAPAQVKSQETYPIPAEPPKANKRTRQPEKQGAHRISLRWQSDAFTVSDEGYEKIQALIKEYATCHRCEQHYTVQSPNVAGNVCLACFLAHHHSLTYVGAGETGDDGIPQYLFLDNAGHIHAADPGPSRSEDGREDYIQTLIYWGFPIPDQIEKAGQSQKIETKSGRWSIYGDPHRSTVIVHVWDTYPDKAEAYFLVSKAGKLAQVNKRKASHRQLLATARKRIDATKRTTKYGSNSWTINGIEHLYINEYHEYCMLARMLDEQPQLWP</sequence>
<evidence type="ECO:0000313" key="3">
    <source>
        <dbReference type="Proteomes" id="UP000287171"/>
    </source>
</evidence>